<gene>
    <name evidence="2" type="ORF">PanWU01x14_311630</name>
</gene>
<reference evidence="3" key="1">
    <citation type="submission" date="2016-06" db="EMBL/GenBank/DDBJ databases">
        <title>Parallel loss of symbiosis genes in relatives of nitrogen-fixing non-legume Parasponia.</title>
        <authorList>
            <person name="Van Velzen R."/>
            <person name="Holmer R."/>
            <person name="Bu F."/>
            <person name="Rutten L."/>
            <person name="Van Zeijl A."/>
            <person name="Liu W."/>
            <person name="Santuari L."/>
            <person name="Cao Q."/>
            <person name="Sharma T."/>
            <person name="Shen D."/>
            <person name="Roswanjaya Y."/>
            <person name="Wardhani T."/>
            <person name="Kalhor M.S."/>
            <person name="Jansen J."/>
            <person name="Van den Hoogen J."/>
            <person name="Gungor B."/>
            <person name="Hartog M."/>
            <person name="Hontelez J."/>
            <person name="Verver J."/>
            <person name="Yang W.-C."/>
            <person name="Schijlen E."/>
            <person name="Repin R."/>
            <person name="Schilthuizen M."/>
            <person name="Schranz E."/>
            <person name="Heidstra R."/>
            <person name="Miyata K."/>
            <person name="Fedorova E."/>
            <person name="Kohlen W."/>
            <person name="Bisseling T."/>
            <person name="Smit S."/>
            <person name="Geurts R."/>
        </authorList>
    </citation>
    <scope>NUCLEOTIDE SEQUENCE [LARGE SCALE GENOMIC DNA]</scope>
    <source>
        <strain evidence="3">cv. WU1-14</strain>
    </source>
</reference>
<dbReference type="STRING" id="3476.A0A2P5AQ56"/>
<feature type="chain" id="PRO_5015157365" evidence="1">
    <location>
        <begin position="27"/>
        <end position="82"/>
    </location>
</feature>
<keyword evidence="3" id="KW-1185">Reference proteome</keyword>
<protein>
    <submittedName>
        <fullName evidence="2">RlpA-like double-psi beta-barrel domain containing protein</fullName>
    </submittedName>
</protein>
<evidence type="ECO:0000313" key="2">
    <source>
        <dbReference type="EMBL" id="PON38581.1"/>
    </source>
</evidence>
<accession>A0A2P5AQ56</accession>
<organism evidence="2 3">
    <name type="scientific">Parasponia andersonii</name>
    <name type="common">Sponia andersonii</name>
    <dbReference type="NCBI Taxonomy" id="3476"/>
    <lineage>
        <taxon>Eukaryota</taxon>
        <taxon>Viridiplantae</taxon>
        <taxon>Streptophyta</taxon>
        <taxon>Embryophyta</taxon>
        <taxon>Tracheophyta</taxon>
        <taxon>Spermatophyta</taxon>
        <taxon>Magnoliopsida</taxon>
        <taxon>eudicotyledons</taxon>
        <taxon>Gunneridae</taxon>
        <taxon>Pentapetalae</taxon>
        <taxon>rosids</taxon>
        <taxon>fabids</taxon>
        <taxon>Rosales</taxon>
        <taxon>Cannabaceae</taxon>
        <taxon>Parasponia</taxon>
    </lineage>
</organism>
<sequence length="82" mass="8550">MASATVLSIASVVVMVVSNMFVVANARIPGVYSGGSWDQAHATFYGGSDASGTMESAELSLETQQDRILSAQIRATVNKLLA</sequence>
<name>A0A2P5AQ56_PARAD</name>
<dbReference type="Proteomes" id="UP000237105">
    <property type="component" value="Unassembled WGS sequence"/>
</dbReference>
<feature type="signal peptide" evidence="1">
    <location>
        <begin position="1"/>
        <end position="26"/>
    </location>
</feature>
<proteinExistence type="predicted"/>
<dbReference type="OrthoDB" id="1938055at2759"/>
<dbReference type="AlphaFoldDB" id="A0A2P5AQ56"/>
<keyword evidence="1" id="KW-0732">Signal</keyword>
<evidence type="ECO:0000313" key="3">
    <source>
        <dbReference type="Proteomes" id="UP000237105"/>
    </source>
</evidence>
<comment type="caution">
    <text evidence="2">The sequence shown here is derived from an EMBL/GenBank/DDBJ whole genome shotgun (WGS) entry which is preliminary data.</text>
</comment>
<dbReference type="EMBL" id="JXTB01000491">
    <property type="protein sequence ID" value="PON38581.1"/>
    <property type="molecule type" value="Genomic_DNA"/>
</dbReference>
<evidence type="ECO:0000256" key="1">
    <source>
        <dbReference type="SAM" id="SignalP"/>
    </source>
</evidence>